<keyword evidence="4" id="KW-1185">Reference proteome</keyword>
<feature type="chain" id="PRO_5002349551" evidence="2">
    <location>
        <begin position="22"/>
        <end position="72"/>
    </location>
</feature>
<dbReference type="EnsemblPlants" id="LPERR08G03380.1">
    <property type="protein sequence ID" value="LPERR08G03380.1"/>
    <property type="gene ID" value="LPERR08G03380"/>
</dbReference>
<dbReference type="PANTHER" id="PTHR33528:SF15">
    <property type="entry name" value="OS08G0156000 PROTEIN"/>
    <property type="match status" value="1"/>
</dbReference>
<evidence type="ECO:0000313" key="3">
    <source>
        <dbReference type="EnsemblPlants" id="LPERR08G03380.1"/>
    </source>
</evidence>
<dbReference type="STRING" id="77586.A0A0D9X4K2"/>
<sequence length="72" mass="8060">MGCLLRRLFPFLMGTAVGAYAAQNYRLPNLRALADRGVDAAKHYEETYRKKPSTVGSKKKINKAGEIDDDEE</sequence>
<name>A0A0D9X4K2_9ORYZ</name>
<dbReference type="InterPro" id="IPR027854">
    <property type="entry name" value="STMP1"/>
</dbReference>
<feature type="region of interest" description="Disordered" evidence="1">
    <location>
        <begin position="49"/>
        <end position="72"/>
    </location>
</feature>
<organism evidence="3 4">
    <name type="scientific">Leersia perrieri</name>
    <dbReference type="NCBI Taxonomy" id="77586"/>
    <lineage>
        <taxon>Eukaryota</taxon>
        <taxon>Viridiplantae</taxon>
        <taxon>Streptophyta</taxon>
        <taxon>Embryophyta</taxon>
        <taxon>Tracheophyta</taxon>
        <taxon>Spermatophyta</taxon>
        <taxon>Magnoliopsida</taxon>
        <taxon>Liliopsida</taxon>
        <taxon>Poales</taxon>
        <taxon>Poaceae</taxon>
        <taxon>BOP clade</taxon>
        <taxon>Oryzoideae</taxon>
        <taxon>Oryzeae</taxon>
        <taxon>Oryzinae</taxon>
        <taxon>Leersia</taxon>
    </lineage>
</organism>
<reference evidence="4" key="2">
    <citation type="submission" date="2013-12" db="EMBL/GenBank/DDBJ databases">
        <authorList>
            <person name="Yu Y."/>
            <person name="Lee S."/>
            <person name="de Baynast K."/>
            <person name="Wissotski M."/>
            <person name="Liu L."/>
            <person name="Talag J."/>
            <person name="Goicoechea J."/>
            <person name="Angelova A."/>
            <person name="Jetty R."/>
            <person name="Kudrna D."/>
            <person name="Golser W."/>
            <person name="Rivera L."/>
            <person name="Zhang J."/>
            <person name="Wing R."/>
        </authorList>
    </citation>
    <scope>NUCLEOTIDE SEQUENCE</scope>
</reference>
<evidence type="ECO:0000256" key="1">
    <source>
        <dbReference type="SAM" id="MobiDB-lite"/>
    </source>
</evidence>
<dbReference type="Gramene" id="LPERR08G03380.1">
    <property type="protein sequence ID" value="LPERR08G03380.1"/>
    <property type="gene ID" value="LPERR08G03380"/>
</dbReference>
<reference evidence="3" key="3">
    <citation type="submission" date="2015-04" db="UniProtKB">
        <authorList>
            <consortium name="EnsemblPlants"/>
        </authorList>
    </citation>
    <scope>IDENTIFICATION</scope>
</reference>
<keyword evidence="2" id="KW-0732">Signal</keyword>
<evidence type="ECO:0000313" key="4">
    <source>
        <dbReference type="Proteomes" id="UP000032180"/>
    </source>
</evidence>
<dbReference type="PANTHER" id="PTHR33528">
    <property type="entry name" value="OS07G0239500 PROTEIN"/>
    <property type="match status" value="1"/>
</dbReference>
<evidence type="ECO:0000256" key="2">
    <source>
        <dbReference type="SAM" id="SignalP"/>
    </source>
</evidence>
<dbReference type="Proteomes" id="UP000032180">
    <property type="component" value="Chromosome 8"/>
</dbReference>
<proteinExistence type="predicted"/>
<dbReference type="HOGENOM" id="CLU_198569_0_0_1"/>
<dbReference type="AlphaFoldDB" id="A0A0D9X4K2"/>
<dbReference type="Pfam" id="PF15054">
    <property type="entry name" value="DUF4535"/>
    <property type="match status" value="1"/>
</dbReference>
<feature type="signal peptide" evidence="2">
    <location>
        <begin position="1"/>
        <end position="21"/>
    </location>
</feature>
<dbReference type="eggNOG" id="ENOG502R5IP">
    <property type="taxonomic scope" value="Eukaryota"/>
</dbReference>
<protein>
    <submittedName>
        <fullName evidence="3">Uncharacterized protein</fullName>
    </submittedName>
</protein>
<reference evidence="3 4" key="1">
    <citation type="submission" date="2012-08" db="EMBL/GenBank/DDBJ databases">
        <title>Oryza genome evolution.</title>
        <authorList>
            <person name="Wing R.A."/>
        </authorList>
    </citation>
    <scope>NUCLEOTIDE SEQUENCE</scope>
</reference>
<accession>A0A0D9X4K2</accession>